<accession>A0A8J2P0T8</accession>
<dbReference type="AlphaFoldDB" id="A0A8J2P0T8"/>
<proteinExistence type="predicted"/>
<comment type="caution">
    <text evidence="2">The sequence shown here is derived from an EMBL/GenBank/DDBJ whole genome shotgun (WGS) entry which is preliminary data.</text>
</comment>
<name>A0A8J2P0T8_9HEXA</name>
<sequence>MEERLENERIARGIPSHPTQAAQPLKPKLPQLKLPTFD</sequence>
<organism evidence="2 3">
    <name type="scientific">Allacma fusca</name>
    <dbReference type="NCBI Taxonomy" id="39272"/>
    <lineage>
        <taxon>Eukaryota</taxon>
        <taxon>Metazoa</taxon>
        <taxon>Ecdysozoa</taxon>
        <taxon>Arthropoda</taxon>
        <taxon>Hexapoda</taxon>
        <taxon>Collembola</taxon>
        <taxon>Symphypleona</taxon>
        <taxon>Sminthuridae</taxon>
        <taxon>Allacma</taxon>
    </lineage>
</organism>
<reference evidence="2" key="1">
    <citation type="submission" date="2021-06" db="EMBL/GenBank/DDBJ databases">
        <authorList>
            <person name="Hodson N. C."/>
            <person name="Mongue J. A."/>
            <person name="Jaron S. K."/>
        </authorList>
    </citation>
    <scope>NUCLEOTIDE SEQUENCE</scope>
</reference>
<feature type="compositionally biased region" description="Basic and acidic residues" evidence="1">
    <location>
        <begin position="1"/>
        <end position="11"/>
    </location>
</feature>
<keyword evidence="3" id="KW-1185">Reference proteome</keyword>
<evidence type="ECO:0000313" key="3">
    <source>
        <dbReference type="Proteomes" id="UP000708208"/>
    </source>
</evidence>
<protein>
    <submittedName>
        <fullName evidence="2">Uncharacterized protein</fullName>
    </submittedName>
</protein>
<evidence type="ECO:0000313" key="2">
    <source>
        <dbReference type="EMBL" id="CAG7727790.1"/>
    </source>
</evidence>
<dbReference type="EMBL" id="CAJVCH010153885">
    <property type="protein sequence ID" value="CAG7727790.1"/>
    <property type="molecule type" value="Genomic_DNA"/>
</dbReference>
<feature type="region of interest" description="Disordered" evidence="1">
    <location>
        <begin position="1"/>
        <end position="38"/>
    </location>
</feature>
<feature type="non-terminal residue" evidence="2">
    <location>
        <position position="38"/>
    </location>
</feature>
<dbReference type="Proteomes" id="UP000708208">
    <property type="component" value="Unassembled WGS sequence"/>
</dbReference>
<feature type="compositionally biased region" description="Low complexity" evidence="1">
    <location>
        <begin position="20"/>
        <end position="38"/>
    </location>
</feature>
<gene>
    <name evidence="2" type="ORF">AFUS01_LOCUS16616</name>
</gene>
<evidence type="ECO:0000256" key="1">
    <source>
        <dbReference type="SAM" id="MobiDB-lite"/>
    </source>
</evidence>